<reference evidence="4 5" key="1">
    <citation type="submission" date="2019-02" db="EMBL/GenBank/DDBJ databases">
        <title>Shewanella sp. D4-2 isolated from Dokdo Island.</title>
        <authorList>
            <person name="Baek K."/>
        </authorList>
    </citation>
    <scope>NUCLEOTIDE SEQUENCE [LARGE SCALE GENOMIC DNA]</scope>
    <source>
        <strain evidence="4 5">D4-2</strain>
    </source>
</reference>
<evidence type="ECO:0000313" key="5">
    <source>
        <dbReference type="Proteomes" id="UP000291106"/>
    </source>
</evidence>
<dbReference type="InterPro" id="IPR005182">
    <property type="entry name" value="YdbS-like_PH"/>
</dbReference>
<accession>A0A411PF68</accession>
<dbReference type="Proteomes" id="UP000291106">
    <property type="component" value="Chromosome"/>
</dbReference>
<dbReference type="InterPro" id="IPR014529">
    <property type="entry name" value="UCP026631"/>
</dbReference>
<feature type="region of interest" description="Disordered" evidence="1">
    <location>
        <begin position="1"/>
        <end position="27"/>
    </location>
</feature>
<feature type="domain" description="YdbS-like PH" evidence="3">
    <location>
        <begin position="448"/>
        <end position="520"/>
    </location>
</feature>
<organism evidence="4 5">
    <name type="scientific">Shewanella maritima</name>
    <dbReference type="NCBI Taxonomy" id="2520507"/>
    <lineage>
        <taxon>Bacteria</taxon>
        <taxon>Pseudomonadati</taxon>
        <taxon>Pseudomonadota</taxon>
        <taxon>Gammaproteobacteria</taxon>
        <taxon>Alteromonadales</taxon>
        <taxon>Shewanellaceae</taxon>
        <taxon>Shewanella</taxon>
    </lineage>
</organism>
<keyword evidence="2" id="KW-1133">Transmembrane helix</keyword>
<proteinExistence type="predicted"/>
<feature type="compositionally biased region" description="Polar residues" evidence="1">
    <location>
        <begin position="1"/>
        <end position="14"/>
    </location>
</feature>
<feature type="domain" description="YdbS-like PH" evidence="3">
    <location>
        <begin position="95"/>
        <end position="173"/>
    </location>
</feature>
<feature type="transmembrane region" description="Helical" evidence="2">
    <location>
        <begin position="269"/>
        <end position="293"/>
    </location>
</feature>
<feature type="transmembrane region" description="Helical" evidence="2">
    <location>
        <begin position="49"/>
        <end position="67"/>
    </location>
</feature>
<keyword evidence="2" id="KW-0812">Transmembrane</keyword>
<evidence type="ECO:0000313" key="4">
    <source>
        <dbReference type="EMBL" id="QBF82246.1"/>
    </source>
</evidence>
<evidence type="ECO:0000259" key="3">
    <source>
        <dbReference type="Pfam" id="PF03703"/>
    </source>
</evidence>
<feature type="transmembrane region" description="Helical" evidence="2">
    <location>
        <begin position="73"/>
        <end position="93"/>
    </location>
</feature>
<dbReference type="AlphaFoldDB" id="A0A411PF68"/>
<dbReference type="PANTHER" id="PTHR34473:SF2">
    <property type="entry name" value="UPF0699 TRANSMEMBRANE PROTEIN YDBT"/>
    <property type="match status" value="1"/>
</dbReference>
<dbReference type="PANTHER" id="PTHR34473">
    <property type="entry name" value="UPF0699 TRANSMEMBRANE PROTEIN YDBS"/>
    <property type="match status" value="1"/>
</dbReference>
<feature type="transmembrane region" description="Helical" evidence="2">
    <location>
        <begin position="215"/>
        <end position="236"/>
    </location>
</feature>
<feature type="transmembrane region" description="Helical" evidence="2">
    <location>
        <begin position="429"/>
        <end position="446"/>
    </location>
</feature>
<dbReference type="PIRSF" id="PIRSF026631">
    <property type="entry name" value="UCP026631"/>
    <property type="match status" value="1"/>
</dbReference>
<dbReference type="Pfam" id="PF03703">
    <property type="entry name" value="bPH_2"/>
    <property type="match status" value="2"/>
</dbReference>
<gene>
    <name evidence="4" type="ORF">EXU30_05680</name>
</gene>
<evidence type="ECO:0000256" key="1">
    <source>
        <dbReference type="SAM" id="MobiDB-lite"/>
    </source>
</evidence>
<keyword evidence="2" id="KW-0472">Membrane</keyword>
<protein>
    <recommendedName>
        <fullName evidence="3">YdbS-like PH domain-containing protein</fullName>
    </recommendedName>
</protein>
<name>A0A411PF68_9GAMM</name>
<feature type="transmembrane region" description="Helical" evidence="2">
    <location>
        <begin position="402"/>
        <end position="423"/>
    </location>
</feature>
<dbReference type="EMBL" id="CP036200">
    <property type="protein sequence ID" value="QBF82246.1"/>
    <property type="molecule type" value="Genomic_DNA"/>
</dbReference>
<sequence length="536" mass="61098">MNPQVSSKNDSAQEPLTDKNDTYQQPPEKSAEWQALSAWSIISNVVSTLKVLLSNGYAIIPIVYTGWQKGFSLQWSIAVISVLTLLITLSALIEWRKFRYRIQGNQLEVKKGLLFTKKNEIPLNKIQNVRFEQPFYFRPMDLATLVVETAGSKKDEAALAALDRKLAQSLKARLLKKPSITNDTHQVGRQDNSADDQARDLQDGKLIATRSLKQLVTYGLYQNNFIWFAIVAGPIAGQIQWEEIAKNPLVGEVFSWFALHTSHNVGLQLLTFFGLLFMFYAVISLISVIAAVLKYHPYQLKLLNRTLQRSGGVISHQQDALKTHRIQVIQFEQPALARVIGRWTLFFKQVAGQEIEERTKQNMLVPCVSNSEIAPLIANLPEVKDQKITIPERFIGIHITWFYRRVQLAIIPATIFSMFHLFIPDGPPIFNWFWGATIVVIGLLYLRYRQWGYWINDNVVWQHTGLIGQNWKRIPYNKIQSVKVTQTRTQKRAGLAYIELGLASGTLTLPYVPESVAQTIVTRSLSKTVNDHNNWI</sequence>
<dbReference type="OrthoDB" id="155986at2"/>
<dbReference type="KEGG" id="smai:EXU30_05680"/>
<evidence type="ECO:0000256" key="2">
    <source>
        <dbReference type="SAM" id="Phobius"/>
    </source>
</evidence>
<dbReference type="RefSeq" id="WP_130598218.1">
    <property type="nucleotide sequence ID" value="NZ_CP036200.1"/>
</dbReference>
<keyword evidence="5" id="KW-1185">Reference proteome</keyword>